<accession>A0A1Y1HXX0</accession>
<evidence type="ECO:0008006" key="7">
    <source>
        <dbReference type="Google" id="ProtNLM"/>
    </source>
</evidence>
<feature type="compositionally biased region" description="Polar residues" evidence="4">
    <location>
        <begin position="741"/>
        <end position="759"/>
    </location>
</feature>
<evidence type="ECO:0000313" key="6">
    <source>
        <dbReference type="Proteomes" id="UP000054558"/>
    </source>
</evidence>
<dbReference type="Gene3D" id="1.25.40.10">
    <property type="entry name" value="Tetratricopeptide repeat domain"/>
    <property type="match status" value="3"/>
</dbReference>
<organism evidence="5 6">
    <name type="scientific">Klebsormidium nitens</name>
    <name type="common">Green alga</name>
    <name type="synonym">Ulothrix nitens</name>
    <dbReference type="NCBI Taxonomy" id="105231"/>
    <lineage>
        <taxon>Eukaryota</taxon>
        <taxon>Viridiplantae</taxon>
        <taxon>Streptophyta</taxon>
        <taxon>Klebsormidiophyceae</taxon>
        <taxon>Klebsormidiales</taxon>
        <taxon>Klebsormidiaceae</taxon>
        <taxon>Klebsormidium</taxon>
    </lineage>
</organism>
<dbReference type="InterPro" id="IPR027417">
    <property type="entry name" value="P-loop_NTPase"/>
</dbReference>
<feature type="region of interest" description="Disordered" evidence="4">
    <location>
        <begin position="721"/>
        <end position="774"/>
    </location>
</feature>
<keyword evidence="1" id="KW-0677">Repeat</keyword>
<dbReference type="SMART" id="SM00028">
    <property type="entry name" value="TPR"/>
    <property type="match status" value="5"/>
</dbReference>
<feature type="region of interest" description="Disordered" evidence="4">
    <location>
        <begin position="657"/>
        <end position="680"/>
    </location>
</feature>
<feature type="repeat" description="TPR" evidence="3">
    <location>
        <begin position="1132"/>
        <end position="1165"/>
    </location>
</feature>
<evidence type="ECO:0000256" key="4">
    <source>
        <dbReference type="SAM" id="MobiDB-lite"/>
    </source>
</evidence>
<dbReference type="SUPFAM" id="SSF52540">
    <property type="entry name" value="P-loop containing nucleoside triphosphate hydrolases"/>
    <property type="match status" value="1"/>
</dbReference>
<feature type="compositionally biased region" description="Low complexity" evidence="4">
    <location>
        <begin position="665"/>
        <end position="677"/>
    </location>
</feature>
<dbReference type="InterPro" id="IPR011990">
    <property type="entry name" value="TPR-like_helical_dom_sf"/>
</dbReference>
<evidence type="ECO:0000256" key="2">
    <source>
        <dbReference type="ARBA" id="ARBA00022803"/>
    </source>
</evidence>
<evidence type="ECO:0000256" key="1">
    <source>
        <dbReference type="ARBA" id="ARBA00022737"/>
    </source>
</evidence>
<dbReference type="AlphaFoldDB" id="A0A1Y1HXX0"/>
<dbReference type="SUPFAM" id="SSF48452">
    <property type="entry name" value="TPR-like"/>
    <property type="match status" value="3"/>
</dbReference>
<dbReference type="EMBL" id="DF237066">
    <property type="protein sequence ID" value="GAQ82602.1"/>
    <property type="molecule type" value="Genomic_DNA"/>
</dbReference>
<gene>
    <name evidence="5" type="ORF">KFL_001170070</name>
</gene>
<name>A0A1Y1HXX0_KLENI</name>
<dbReference type="PANTHER" id="PTHR45641">
    <property type="entry name" value="TETRATRICOPEPTIDE REPEAT PROTEIN (AFU_ORTHOLOGUE AFUA_6G03870)"/>
    <property type="match status" value="1"/>
</dbReference>
<keyword evidence="2 3" id="KW-0802">TPR repeat</keyword>
<dbReference type="Proteomes" id="UP000054558">
    <property type="component" value="Unassembled WGS sequence"/>
</dbReference>
<dbReference type="InterPro" id="IPR019734">
    <property type="entry name" value="TPR_rpt"/>
</dbReference>
<dbReference type="Gene3D" id="3.40.50.300">
    <property type="entry name" value="P-loop containing nucleotide triphosphate hydrolases"/>
    <property type="match status" value="1"/>
</dbReference>
<dbReference type="OrthoDB" id="626167at2759"/>
<dbReference type="PANTHER" id="PTHR45641:SF19">
    <property type="entry name" value="NEPHROCYSTIN-3"/>
    <property type="match status" value="1"/>
</dbReference>
<sequence length="1240" mass="132649">MPPSEPPPADLLVRCLSLLSATDQTSWSKEGKLTIEGEVRKAAGSRNGSLLSAAFDLIAMIAQLARSGSNEGPAEALESAARDLTQPLDQYGTGLTQFTQGLLEETVTALLQTVGLLKAPLKDTDSIEPAASLIALLQQLRRQLCAEPDFRVPGALVSRSQAVLLGSPEQRAAKHNSLPSPISTFRGRDALLMRMQQVLGDVPPLGRRTVLVRSRRGMGKTQLVLTYVQRHLTQYDKVLWLSASTPAWRVRYLQLGAYLGVDLIAQASWEERAAQVRAGIQAYPGRLLLVIDGADENVNLSTMVPTDERGVLHLVVTTSTPEMKVAGSAEVEVPELTDGHAMALLRGSEEPVSAAAEGNLAAAAAAFKDLTLTVAVAACLFREGAAVPSALLANADPLGLQSNRKRSDGSGQFWLGRCCYEALRFLEESGKEKALLASTSALVGGWFGPGAITLDLLVSGLQWHIGSRVNSTKVEAALVELSRLGIATRQGDGSVIFPSVLRNYVAADKKRGGHHSMLRALASTSCDWSNSDHFRAVWSRRAELSDSYARKQLVLLIGLKTVQFFVAGSGEYSAAEALCTQALAWLGKEEPTWRSEFTAMQAQALAAQRKYAAASQIWQAQTQAAEPADEEETFMPKNFRAGVRPLPLDISQSQDMSVYAPQKTPESPESPGSPSGSLDIFHAALPNLRTTPLPEGNGKAETIIGGSEASTPKSALSIVSAFGMPRKRIQRNTKTPPLRSMSPSAFPSSLRRSTSTPLQRPTPPKTPRSVSPHLGRFQTLKNGSPEATAEVLRQEGDTLMRATPIVARPASAYQTRRKSWSPSLRTSLEHEQKELVATKVPEALLGHAAAAACEGDLQGALHLLDQAKEHPATAEGGHVAQVLLRRGRVETALGDREAALKSLAEAAEQAEKLWVKDNVRRSETAVAYADALVAAGRTREAAPLYKMAGDMLAKEIGASHLVVLEVRQRQAAAEVAGGTAGEGVGLLEFGRAAKQAALLPNSTIRATGLQALAEAYAAQRRMDAALACWEEAAKIQASALPSRSPTVARSLLLGASLYQAKGRKKEASDAVKRALTIEESIQPTGSSHLALSLAQASTVMRAQKRYDEALATAHRSVALHGRTSPASPLEVAASLDALGSVHMCRKRYAEAQPLFNRALTIHEETKTATRATAELLTNMAECAEAQGRKEKAQPLLERAVGIFEDLGVREDDPAYAKSKKKLAGFKRPLGGFCCSAPSTM</sequence>
<protein>
    <recommendedName>
        <fullName evidence="7">NB-ARC domain-containing protein</fullName>
    </recommendedName>
</protein>
<dbReference type="PROSITE" id="PS50005">
    <property type="entry name" value="TPR"/>
    <property type="match status" value="1"/>
</dbReference>
<dbReference type="STRING" id="105231.A0A1Y1HXX0"/>
<keyword evidence="6" id="KW-1185">Reference proteome</keyword>
<evidence type="ECO:0000256" key="3">
    <source>
        <dbReference type="PROSITE-ProRule" id="PRU00339"/>
    </source>
</evidence>
<reference evidence="5 6" key="1">
    <citation type="journal article" date="2014" name="Nat. Commun.">
        <title>Klebsormidium flaccidum genome reveals primary factors for plant terrestrial adaptation.</title>
        <authorList>
            <person name="Hori K."/>
            <person name="Maruyama F."/>
            <person name="Fujisawa T."/>
            <person name="Togashi T."/>
            <person name="Yamamoto N."/>
            <person name="Seo M."/>
            <person name="Sato S."/>
            <person name="Yamada T."/>
            <person name="Mori H."/>
            <person name="Tajima N."/>
            <person name="Moriyama T."/>
            <person name="Ikeuchi M."/>
            <person name="Watanabe M."/>
            <person name="Wada H."/>
            <person name="Kobayashi K."/>
            <person name="Saito M."/>
            <person name="Masuda T."/>
            <person name="Sasaki-Sekimoto Y."/>
            <person name="Mashiguchi K."/>
            <person name="Awai K."/>
            <person name="Shimojima M."/>
            <person name="Masuda S."/>
            <person name="Iwai M."/>
            <person name="Nobusawa T."/>
            <person name="Narise T."/>
            <person name="Kondo S."/>
            <person name="Saito H."/>
            <person name="Sato R."/>
            <person name="Murakawa M."/>
            <person name="Ihara Y."/>
            <person name="Oshima-Yamada Y."/>
            <person name="Ohtaka K."/>
            <person name="Satoh M."/>
            <person name="Sonobe K."/>
            <person name="Ishii M."/>
            <person name="Ohtani R."/>
            <person name="Kanamori-Sato M."/>
            <person name="Honoki R."/>
            <person name="Miyazaki D."/>
            <person name="Mochizuki H."/>
            <person name="Umetsu J."/>
            <person name="Higashi K."/>
            <person name="Shibata D."/>
            <person name="Kamiya Y."/>
            <person name="Sato N."/>
            <person name="Nakamura Y."/>
            <person name="Tabata S."/>
            <person name="Ida S."/>
            <person name="Kurokawa K."/>
            <person name="Ohta H."/>
        </authorList>
    </citation>
    <scope>NUCLEOTIDE SEQUENCE [LARGE SCALE GENOMIC DNA]</scope>
    <source>
        <strain evidence="5 6">NIES-2285</strain>
    </source>
</reference>
<dbReference type="Pfam" id="PF13424">
    <property type="entry name" value="TPR_12"/>
    <property type="match status" value="2"/>
</dbReference>
<proteinExistence type="predicted"/>
<evidence type="ECO:0000313" key="5">
    <source>
        <dbReference type="EMBL" id="GAQ82602.1"/>
    </source>
</evidence>